<feature type="region of interest" description="Disordered" evidence="7">
    <location>
        <begin position="87"/>
        <end position="107"/>
    </location>
</feature>
<sequence>MSLPIATLGLPHFLHSALVAAGYTHLDDLDGVDVQALAHDLKIARATAEDVLRQAEYRRAGPSSRRSQVPASQSAAALLRQQAIALPSPSPSASSSSSPAPAPAVKGWSTGSHALDRLVAPTWPPPPQRSSCTGIGIRQRIVLEVAGPPGVGKSAVLLRTGISARQSEADVEVLIVDTEGGMTRSKLKHAVLGADPQHAHTILQGIHVMRIVTQAEMIAFWHTLEDWLVAHPKVKLICIDTLSFFFRNPSLDHPTKKRILEMAKQKIAKASTTYACAVLVANQMATKLVSTTDPGRRLPGGGGGLAGAGAGGFESGDRAILMPQLGDLWVTPRTMRLSLFRAGPGQGKRYAHVQAPVGERGERPWAAFDVDENGLIVDVPYPSTETDGS</sequence>
<dbReference type="EMBL" id="BLZA01000013">
    <property type="protein sequence ID" value="GHJ85776.1"/>
    <property type="molecule type" value="Genomic_DNA"/>
</dbReference>
<evidence type="ECO:0000256" key="5">
    <source>
        <dbReference type="ARBA" id="ARBA00023204"/>
    </source>
</evidence>
<dbReference type="GO" id="GO:0000400">
    <property type="term" value="F:four-way junction DNA binding"/>
    <property type="evidence" value="ECO:0007669"/>
    <property type="project" value="TreeGrafter"/>
</dbReference>
<dbReference type="Pfam" id="PF13481">
    <property type="entry name" value="AAA_25"/>
    <property type="match status" value="1"/>
</dbReference>
<name>A0A8H3TRS7_9TREE</name>
<dbReference type="PANTHER" id="PTHR46239">
    <property type="entry name" value="DNA REPAIR PROTEIN RAD51 HOMOLOG 3 RAD51C"/>
    <property type="match status" value="1"/>
</dbReference>
<keyword evidence="2" id="KW-0547">Nucleotide-binding</keyword>
<dbReference type="Gene3D" id="3.40.50.300">
    <property type="entry name" value="P-loop containing nucleotide triphosphate hydrolases"/>
    <property type="match status" value="1"/>
</dbReference>
<evidence type="ECO:0000256" key="4">
    <source>
        <dbReference type="ARBA" id="ARBA00022840"/>
    </source>
</evidence>
<evidence type="ECO:0000256" key="1">
    <source>
        <dbReference type="ARBA" id="ARBA00004123"/>
    </source>
</evidence>
<dbReference type="OrthoDB" id="5957327at2759"/>
<comment type="subcellular location">
    <subcellularLocation>
        <location evidence="1">Nucleus</location>
    </subcellularLocation>
</comment>
<dbReference type="AlphaFoldDB" id="A0A8H3TRS7"/>
<organism evidence="8 9">
    <name type="scientific">Naganishia liquefaciens</name>
    <dbReference type="NCBI Taxonomy" id="104408"/>
    <lineage>
        <taxon>Eukaryota</taxon>
        <taxon>Fungi</taxon>
        <taxon>Dikarya</taxon>
        <taxon>Basidiomycota</taxon>
        <taxon>Agaricomycotina</taxon>
        <taxon>Tremellomycetes</taxon>
        <taxon>Filobasidiales</taxon>
        <taxon>Filobasidiaceae</taxon>
        <taxon>Naganishia</taxon>
    </lineage>
</organism>
<accession>A0A8H3TRS7</accession>
<keyword evidence="9" id="KW-1185">Reference proteome</keyword>
<dbReference type="GO" id="GO:0005657">
    <property type="term" value="C:replication fork"/>
    <property type="evidence" value="ECO:0007669"/>
    <property type="project" value="TreeGrafter"/>
</dbReference>
<dbReference type="GO" id="GO:0007131">
    <property type="term" value="P:reciprocal meiotic recombination"/>
    <property type="evidence" value="ECO:0007669"/>
    <property type="project" value="TreeGrafter"/>
</dbReference>
<keyword evidence="3" id="KW-0227">DNA damage</keyword>
<reference evidence="8" key="1">
    <citation type="submission" date="2020-07" db="EMBL/GenBank/DDBJ databases">
        <title>Draft Genome Sequence of a Deep-Sea Yeast, Naganishia (Cryptococcus) liquefaciens strain N6.</title>
        <authorList>
            <person name="Han Y.W."/>
            <person name="Kajitani R."/>
            <person name="Morimoto H."/>
            <person name="Parhat M."/>
            <person name="Tsubouchi H."/>
            <person name="Bakenova O."/>
            <person name="Ogata M."/>
            <person name="Argunhan B."/>
            <person name="Aoki R."/>
            <person name="Kajiwara S."/>
            <person name="Itoh T."/>
            <person name="Iwasaki H."/>
        </authorList>
    </citation>
    <scope>NUCLEOTIDE SEQUENCE</scope>
    <source>
        <strain evidence="8">N6</strain>
    </source>
</reference>
<dbReference type="GO" id="GO:0000707">
    <property type="term" value="P:meiotic DNA recombinase assembly"/>
    <property type="evidence" value="ECO:0007669"/>
    <property type="project" value="TreeGrafter"/>
</dbReference>
<dbReference type="GO" id="GO:0033063">
    <property type="term" value="C:Rad51B-Rad51C-Rad51D-XRCC2 complex"/>
    <property type="evidence" value="ECO:0007669"/>
    <property type="project" value="TreeGrafter"/>
</dbReference>
<evidence type="ECO:0000313" key="8">
    <source>
        <dbReference type="EMBL" id="GHJ85776.1"/>
    </source>
</evidence>
<evidence type="ECO:0000256" key="3">
    <source>
        <dbReference type="ARBA" id="ARBA00022763"/>
    </source>
</evidence>
<evidence type="ECO:0000256" key="6">
    <source>
        <dbReference type="ARBA" id="ARBA00023242"/>
    </source>
</evidence>
<keyword evidence="4" id="KW-0067">ATP-binding</keyword>
<dbReference type="PANTHER" id="PTHR46239:SF1">
    <property type="entry name" value="DNA REPAIR PROTEIN RAD51 HOMOLOG 3"/>
    <property type="match status" value="1"/>
</dbReference>
<dbReference type="GO" id="GO:0033065">
    <property type="term" value="C:Rad51C-XRCC3 complex"/>
    <property type="evidence" value="ECO:0007669"/>
    <property type="project" value="TreeGrafter"/>
</dbReference>
<dbReference type="GO" id="GO:0005524">
    <property type="term" value="F:ATP binding"/>
    <property type="evidence" value="ECO:0007669"/>
    <property type="project" value="UniProtKB-KW"/>
</dbReference>
<keyword evidence="5" id="KW-0234">DNA repair</keyword>
<feature type="compositionally biased region" description="Low complexity" evidence="7">
    <location>
        <begin position="87"/>
        <end position="99"/>
    </location>
</feature>
<keyword evidence="6" id="KW-0539">Nucleus</keyword>
<dbReference type="GO" id="GO:0008821">
    <property type="term" value="F:crossover junction DNA endonuclease activity"/>
    <property type="evidence" value="ECO:0007669"/>
    <property type="project" value="TreeGrafter"/>
</dbReference>
<dbReference type="Proteomes" id="UP000620104">
    <property type="component" value="Unassembled WGS sequence"/>
</dbReference>
<proteinExistence type="predicted"/>
<evidence type="ECO:0000256" key="7">
    <source>
        <dbReference type="SAM" id="MobiDB-lite"/>
    </source>
</evidence>
<comment type="caution">
    <text evidence="8">The sequence shown here is derived from an EMBL/GenBank/DDBJ whole genome shotgun (WGS) entry which is preliminary data.</text>
</comment>
<gene>
    <name evidence="8" type="ORF">NliqN6_2178</name>
</gene>
<dbReference type="InterPro" id="IPR027417">
    <property type="entry name" value="P-loop_NTPase"/>
</dbReference>
<dbReference type="InterPro" id="IPR052093">
    <property type="entry name" value="HR_Repair_Mediator"/>
</dbReference>
<dbReference type="SUPFAM" id="SSF52540">
    <property type="entry name" value="P-loop containing nucleoside triphosphate hydrolases"/>
    <property type="match status" value="1"/>
</dbReference>
<evidence type="ECO:0000256" key="2">
    <source>
        <dbReference type="ARBA" id="ARBA00022741"/>
    </source>
</evidence>
<evidence type="ECO:0000313" key="9">
    <source>
        <dbReference type="Proteomes" id="UP000620104"/>
    </source>
</evidence>
<protein>
    <submittedName>
        <fullName evidence="8">Uncharacterized protein</fullName>
    </submittedName>
</protein>